<feature type="compositionally biased region" description="Basic and acidic residues" evidence="1">
    <location>
        <begin position="756"/>
        <end position="766"/>
    </location>
</feature>
<proteinExistence type="predicted"/>
<feature type="compositionally biased region" description="Polar residues" evidence="1">
    <location>
        <begin position="467"/>
        <end position="479"/>
    </location>
</feature>
<evidence type="ECO:0000313" key="2">
    <source>
        <dbReference type="EMBL" id="KZZ88697.1"/>
    </source>
</evidence>
<gene>
    <name evidence="2" type="ORF">AAP_04795</name>
</gene>
<evidence type="ECO:0000256" key="1">
    <source>
        <dbReference type="SAM" id="MobiDB-lite"/>
    </source>
</evidence>
<keyword evidence="3" id="KW-1185">Reference proteome</keyword>
<feature type="compositionally biased region" description="Basic and acidic residues" evidence="1">
    <location>
        <begin position="386"/>
        <end position="397"/>
    </location>
</feature>
<feature type="compositionally biased region" description="Polar residues" evidence="1">
    <location>
        <begin position="598"/>
        <end position="615"/>
    </location>
</feature>
<feature type="compositionally biased region" description="Polar residues" evidence="1">
    <location>
        <begin position="91"/>
        <end position="106"/>
    </location>
</feature>
<evidence type="ECO:0000313" key="3">
    <source>
        <dbReference type="Proteomes" id="UP000242877"/>
    </source>
</evidence>
<feature type="compositionally biased region" description="Polar residues" evidence="1">
    <location>
        <begin position="734"/>
        <end position="747"/>
    </location>
</feature>
<feature type="compositionally biased region" description="Polar residues" evidence="1">
    <location>
        <begin position="157"/>
        <end position="177"/>
    </location>
</feature>
<feature type="compositionally biased region" description="Polar residues" evidence="1">
    <location>
        <begin position="527"/>
        <end position="540"/>
    </location>
</feature>
<feature type="region of interest" description="Disordered" evidence="1">
    <location>
        <begin position="1"/>
        <end position="219"/>
    </location>
</feature>
<feature type="region of interest" description="Disordered" evidence="1">
    <location>
        <begin position="327"/>
        <end position="856"/>
    </location>
</feature>
<feature type="compositionally biased region" description="Polar residues" evidence="1">
    <location>
        <begin position="690"/>
        <end position="719"/>
    </location>
</feature>
<dbReference type="VEuPathDB" id="FungiDB:AAP_04795"/>
<organism evidence="2 3">
    <name type="scientific">Ascosphaera apis ARSEF 7405</name>
    <dbReference type="NCBI Taxonomy" id="392613"/>
    <lineage>
        <taxon>Eukaryota</taxon>
        <taxon>Fungi</taxon>
        <taxon>Dikarya</taxon>
        <taxon>Ascomycota</taxon>
        <taxon>Pezizomycotina</taxon>
        <taxon>Eurotiomycetes</taxon>
        <taxon>Eurotiomycetidae</taxon>
        <taxon>Onygenales</taxon>
        <taxon>Ascosphaeraceae</taxon>
        <taxon>Ascosphaera</taxon>
    </lineage>
</organism>
<reference evidence="2 3" key="1">
    <citation type="journal article" date="2016" name="Genome Biol. Evol.">
        <title>Divergent and convergent evolution of fungal pathogenicity.</title>
        <authorList>
            <person name="Shang Y."/>
            <person name="Xiao G."/>
            <person name="Zheng P."/>
            <person name="Cen K."/>
            <person name="Zhan S."/>
            <person name="Wang C."/>
        </authorList>
    </citation>
    <scope>NUCLEOTIDE SEQUENCE [LARGE SCALE GENOMIC DNA]</scope>
    <source>
        <strain evidence="2 3">ARSEF 7405</strain>
    </source>
</reference>
<name>A0A167WD96_9EURO</name>
<sequence length="856" mass="91703">MEDLILGTKDDNRPEDDPNCDHDDDPMYECPVFSTDTFNKDSSLASSRRSSQASLHSNMSAAASPRTKTTATFRHDVRPGTSRIPGPCLKRSQSSLPRPTTPSQRKLGSKGSRDHIPSLSGSVSSSPSSLPRRIERKSPPQSQAPTPPSSARGRSATVHTNRNCPHKTQSSRSTVSGTAGHKLSHDSLRDTKSSSLSTPQLGPRKLSFVPSRTQGSTLPRIRNAASAETLGGGAGLAPRKSVGVNIKTRKLSDRIQDLQSSANASASVKPSAKTIVKPIGSPASAAKAVLNKEPATSKVKLNNRQSMRMLNGEDFATRRKRIQQAIADAGSTAEAPSMTSRKRNGSIQSTKSNASRRTLSRDIKSTDVKRPVAHRKKSSIATTTTRTDKGKDGDRPKSTPQGNQCSPDDRKPSTSSSTKSSDGNSTEHVLPGVVEATETEHVVPPVNLDDRDMNVPADQHQTDEVSHSLSDTGNEQVNIDSKPGMSGDEQRLSQKLERDKETDPPEEETSQPQTQEGVAKEAEETIESPSRTDSTGSVSIPPNKPGFEDAVSPPNLPEIIHNDGHGDRTWSYPTTPIEVDSPHEQPAEIDSSVPPKTPTTDSTTNDKGTASSTTMKGDRRRDSAAQTAQISPSINDSQTTSDELSAKEDGRRQLSSTSLSPGDMTSDNGSAGLSLKAVTTDPNVDISPVTAATSVDSSGRLSSTFTDGGSLSSYATASGRSHGEDDDSFVTPRESVSSDQAHNTYNHEGSVLSITKGDHNDDHNPCDEDEKSTISPQTRPSSPNNVISVDSSEEIGPFNEKKEEVPSIELPPSPKNTPPREDSETPELAPKSKLRQQPEISGFRDKFQQDHTRCGR</sequence>
<feature type="compositionally biased region" description="Polar residues" evidence="1">
    <location>
        <begin position="653"/>
        <end position="671"/>
    </location>
</feature>
<feature type="compositionally biased region" description="Low complexity" evidence="1">
    <location>
        <begin position="42"/>
        <end position="57"/>
    </location>
</feature>
<feature type="compositionally biased region" description="Polar residues" evidence="1">
    <location>
        <begin position="773"/>
        <end position="790"/>
    </location>
</feature>
<feature type="compositionally biased region" description="Basic and acidic residues" evidence="1">
    <location>
        <begin position="8"/>
        <end position="21"/>
    </location>
</feature>
<feature type="compositionally biased region" description="Basic and acidic residues" evidence="1">
    <location>
        <begin position="359"/>
        <end position="370"/>
    </location>
</feature>
<comment type="caution">
    <text evidence="2">The sequence shown here is derived from an EMBL/GenBank/DDBJ whole genome shotgun (WGS) entry which is preliminary data.</text>
</comment>
<dbReference type="Proteomes" id="UP000242877">
    <property type="component" value="Unassembled WGS sequence"/>
</dbReference>
<dbReference type="AlphaFoldDB" id="A0A167WD96"/>
<feature type="compositionally biased region" description="Polar residues" evidence="1">
    <location>
        <begin position="345"/>
        <end position="357"/>
    </location>
</feature>
<accession>A0A167WD96</accession>
<dbReference type="EMBL" id="AZGZ01000024">
    <property type="protein sequence ID" value="KZZ88697.1"/>
    <property type="molecule type" value="Genomic_DNA"/>
</dbReference>
<feature type="compositionally biased region" description="Low complexity" evidence="1">
    <location>
        <begin position="117"/>
        <end position="131"/>
    </location>
</feature>
<feature type="compositionally biased region" description="Basic and acidic residues" evidence="1">
    <location>
        <begin position="488"/>
        <end position="503"/>
    </location>
</feature>
<protein>
    <submittedName>
        <fullName evidence="2">Uncharacterized protein</fullName>
    </submittedName>
</protein>
<feature type="compositionally biased region" description="Basic and acidic residues" evidence="1">
    <location>
        <begin position="842"/>
        <end position="856"/>
    </location>
</feature>
<feature type="compositionally biased region" description="Polar residues" evidence="1">
    <location>
        <begin position="624"/>
        <end position="643"/>
    </location>
</feature>
<feature type="compositionally biased region" description="Polar residues" evidence="1">
    <location>
        <begin position="58"/>
        <end position="72"/>
    </location>
</feature>
<feature type="compositionally biased region" description="Basic and acidic residues" evidence="1">
    <location>
        <begin position="183"/>
        <end position="192"/>
    </location>
</feature>